<evidence type="ECO:0000256" key="1">
    <source>
        <dbReference type="SAM" id="Phobius"/>
    </source>
</evidence>
<feature type="transmembrane region" description="Helical" evidence="1">
    <location>
        <begin position="39"/>
        <end position="61"/>
    </location>
</feature>
<reference evidence="3" key="1">
    <citation type="journal article" date="2019" name="Int. J. Syst. Evol. Microbiol.">
        <title>The Global Catalogue of Microorganisms (GCM) 10K type strain sequencing project: providing services to taxonomists for standard genome sequencing and annotation.</title>
        <authorList>
            <consortium name="The Broad Institute Genomics Platform"/>
            <consortium name="The Broad Institute Genome Sequencing Center for Infectious Disease"/>
            <person name="Wu L."/>
            <person name="Ma J."/>
        </authorList>
    </citation>
    <scope>NUCLEOTIDE SEQUENCE [LARGE SCALE GENOMIC DNA]</scope>
    <source>
        <strain evidence="3">CCUG 43117</strain>
    </source>
</reference>
<keyword evidence="1" id="KW-0812">Transmembrane</keyword>
<keyword evidence="1" id="KW-1133">Transmembrane helix</keyword>
<accession>A0ABW0NXB5</accession>
<dbReference type="Proteomes" id="UP001596060">
    <property type="component" value="Unassembled WGS sequence"/>
</dbReference>
<feature type="transmembrane region" description="Helical" evidence="1">
    <location>
        <begin position="6"/>
        <end position="27"/>
    </location>
</feature>
<comment type="caution">
    <text evidence="2">The sequence shown here is derived from an EMBL/GenBank/DDBJ whole genome shotgun (WGS) entry which is preliminary data.</text>
</comment>
<evidence type="ECO:0000313" key="3">
    <source>
        <dbReference type="Proteomes" id="UP001596060"/>
    </source>
</evidence>
<keyword evidence="1" id="KW-0472">Membrane</keyword>
<proteinExistence type="predicted"/>
<protein>
    <recommendedName>
        <fullName evidence="4">YeeE/YedE family protein</fullName>
    </recommendedName>
</protein>
<dbReference type="RefSeq" id="WP_066716384.1">
    <property type="nucleotide sequence ID" value="NZ_JBHSLU010000008.1"/>
</dbReference>
<name>A0ABW0NXB5_9HYPH</name>
<gene>
    <name evidence="2" type="ORF">ACFPN9_05500</name>
</gene>
<dbReference type="EMBL" id="JBHSLU010000008">
    <property type="protein sequence ID" value="MFC5504708.1"/>
    <property type="molecule type" value="Genomic_DNA"/>
</dbReference>
<organism evidence="2 3">
    <name type="scientific">Bosea massiliensis</name>
    <dbReference type="NCBI Taxonomy" id="151419"/>
    <lineage>
        <taxon>Bacteria</taxon>
        <taxon>Pseudomonadati</taxon>
        <taxon>Pseudomonadota</taxon>
        <taxon>Alphaproteobacteria</taxon>
        <taxon>Hyphomicrobiales</taxon>
        <taxon>Boseaceae</taxon>
        <taxon>Bosea</taxon>
    </lineage>
</organism>
<sequence length="69" mass="7235">MVASVLGGVAGMVAGGGLFFAGCYFAWRGQWFGAVDAMFDFAWNGWIFAVFLGGLLGSRAVQWLGLVPG</sequence>
<evidence type="ECO:0008006" key="4">
    <source>
        <dbReference type="Google" id="ProtNLM"/>
    </source>
</evidence>
<keyword evidence="3" id="KW-1185">Reference proteome</keyword>
<evidence type="ECO:0000313" key="2">
    <source>
        <dbReference type="EMBL" id="MFC5504708.1"/>
    </source>
</evidence>